<dbReference type="PANTHER" id="PTHR24406">
    <property type="entry name" value="TRANSCRIPTIONAL REPRESSOR CTCFL-RELATED"/>
    <property type="match status" value="1"/>
</dbReference>
<keyword evidence="3" id="KW-0677">Repeat</keyword>
<organism evidence="14 15">
    <name type="scientific">Chironomus riparius</name>
    <dbReference type="NCBI Taxonomy" id="315576"/>
    <lineage>
        <taxon>Eukaryota</taxon>
        <taxon>Metazoa</taxon>
        <taxon>Ecdysozoa</taxon>
        <taxon>Arthropoda</taxon>
        <taxon>Hexapoda</taxon>
        <taxon>Insecta</taxon>
        <taxon>Pterygota</taxon>
        <taxon>Neoptera</taxon>
        <taxon>Endopterygota</taxon>
        <taxon>Diptera</taxon>
        <taxon>Nematocera</taxon>
        <taxon>Chironomoidea</taxon>
        <taxon>Chironomidae</taxon>
        <taxon>Chironominae</taxon>
        <taxon>Chironomus</taxon>
    </lineage>
</organism>
<evidence type="ECO:0000256" key="6">
    <source>
        <dbReference type="ARBA" id="ARBA00023125"/>
    </source>
</evidence>
<keyword evidence="15" id="KW-1185">Reference proteome</keyword>
<dbReference type="Proteomes" id="UP001153620">
    <property type="component" value="Chromosome 3"/>
</dbReference>
<dbReference type="InterPro" id="IPR006612">
    <property type="entry name" value="THAP_Znf"/>
</dbReference>
<keyword evidence="7" id="KW-0539">Nucleus</keyword>
<dbReference type="InterPro" id="IPR036236">
    <property type="entry name" value="Znf_C2H2_sf"/>
</dbReference>
<feature type="binding site" evidence="10">
    <location>
        <position position="187"/>
    </location>
    <ligand>
        <name>Zn(2+)</name>
        <dbReference type="ChEBI" id="CHEBI:29105"/>
    </ligand>
</feature>
<keyword evidence="5 10" id="KW-0862">Zinc</keyword>
<feature type="domain" description="C2H2-type" evidence="11">
    <location>
        <begin position="525"/>
        <end position="553"/>
    </location>
</feature>
<dbReference type="SUPFAM" id="SSF57667">
    <property type="entry name" value="beta-beta-alpha zinc fingers"/>
    <property type="match status" value="2"/>
</dbReference>
<dbReference type="InterPro" id="IPR012934">
    <property type="entry name" value="Znf_AD"/>
</dbReference>
<dbReference type="GO" id="GO:0003677">
    <property type="term" value="F:DNA binding"/>
    <property type="evidence" value="ECO:0007669"/>
    <property type="project" value="UniProtKB-UniRule"/>
</dbReference>
<evidence type="ECO:0000256" key="7">
    <source>
        <dbReference type="ARBA" id="ARBA00023242"/>
    </source>
</evidence>
<dbReference type="Pfam" id="PF07776">
    <property type="entry name" value="zf-AD"/>
    <property type="match status" value="1"/>
</dbReference>
<evidence type="ECO:0000256" key="5">
    <source>
        <dbReference type="ARBA" id="ARBA00022833"/>
    </source>
</evidence>
<evidence type="ECO:0000256" key="10">
    <source>
        <dbReference type="PROSITE-ProRule" id="PRU01263"/>
    </source>
</evidence>
<feature type="domain" description="THAP-type" evidence="12">
    <location>
        <begin position="1"/>
        <end position="78"/>
    </location>
</feature>
<dbReference type="GO" id="GO:0008270">
    <property type="term" value="F:zinc ion binding"/>
    <property type="evidence" value="ECO:0007669"/>
    <property type="project" value="UniProtKB-UniRule"/>
</dbReference>
<dbReference type="OrthoDB" id="6077919at2759"/>
<sequence>MGGCSVINCHNRFSRGSKHFFRFPNETTRRNLWKEFTQKKDYDIKGSSVICEDHFTTACFQRKNKRVWLKKDAIPTIIYKQTSAGLQKFEIKYNEATNCYDENDFTLINSIRVDQEDKKSILKRKQDKISELKTLCRFCMCSQSDESKLVQIVKLETYSININELMQLLGLDVENHDLFSDIVCEQCFQLIVDFDNFKKKCKEIQQEILDELQQFDRKVMELTNSKEFVDDDIFCDETELIVEDTTLEVIEEHLVDDNEELIKQEFELGEEIPLYQIEYIEEIPFSEEQHLKNEEELIDQEVVVSITPLQLSQKSLDYSLELDKSKENSIHGVDEYEDVSVDDIIKNPERNRFCFKIFECFFCKMKFAGKKTYVAHKCPISEIKCDKCDKTFNKVHLYNSHISNFHHELPISQHYCPICKTVLITTLNQFKVHRRNCNKQTNNQPIECEICHKVCNNLKGYTIHKLFHDTRNYTTSSGEKIATSGLNVFPGSAVCELCGKEFQSMVGYRMHKRNVHRIGSEGAIFQCHVCSKICPTRRSLFDHMRNTHRIQETPCQICHKVFRTKILLSKHMIYHDETKRVFKCNLCPDKSFFTKVALKRHQNSHLGKKDYHCSECSSSFTTNHQLKVHRANKHGMK</sequence>
<gene>
    <name evidence="14" type="ORF">CHIRRI_LOCUS11072</name>
</gene>
<evidence type="ECO:0000313" key="14">
    <source>
        <dbReference type="EMBL" id="CAG9808230.1"/>
    </source>
</evidence>
<dbReference type="InterPro" id="IPR013087">
    <property type="entry name" value="Znf_C2H2_type"/>
</dbReference>
<dbReference type="SMART" id="SM00980">
    <property type="entry name" value="THAP"/>
    <property type="match status" value="1"/>
</dbReference>
<keyword evidence="6 9" id="KW-0238">DNA-binding</keyword>
<proteinExistence type="predicted"/>
<dbReference type="SMART" id="SM00692">
    <property type="entry name" value="DM3"/>
    <property type="match status" value="1"/>
</dbReference>
<evidence type="ECO:0000259" key="11">
    <source>
        <dbReference type="PROSITE" id="PS50157"/>
    </source>
</evidence>
<evidence type="ECO:0000256" key="4">
    <source>
        <dbReference type="ARBA" id="ARBA00022771"/>
    </source>
</evidence>
<evidence type="ECO:0000256" key="1">
    <source>
        <dbReference type="ARBA" id="ARBA00004123"/>
    </source>
</evidence>
<accession>A0A9N9S2Y0</accession>
<dbReference type="PROSITE" id="PS00028">
    <property type="entry name" value="ZINC_FINGER_C2H2_1"/>
    <property type="match status" value="4"/>
</dbReference>
<feature type="binding site" evidence="10">
    <location>
        <position position="184"/>
    </location>
    <ligand>
        <name>Zn(2+)</name>
        <dbReference type="ChEBI" id="CHEBI:29105"/>
    </ligand>
</feature>
<keyword evidence="4 8" id="KW-0863">Zinc-finger</keyword>
<evidence type="ECO:0000259" key="12">
    <source>
        <dbReference type="PROSITE" id="PS50950"/>
    </source>
</evidence>
<dbReference type="Gene3D" id="3.30.160.60">
    <property type="entry name" value="Classic Zinc Finger"/>
    <property type="match status" value="4"/>
</dbReference>
<reference evidence="14" key="2">
    <citation type="submission" date="2022-10" db="EMBL/GenBank/DDBJ databases">
        <authorList>
            <consortium name="ENA_rothamsted_submissions"/>
            <consortium name="culmorum"/>
            <person name="King R."/>
        </authorList>
    </citation>
    <scope>NUCLEOTIDE SEQUENCE</scope>
</reference>
<keyword evidence="2 10" id="KW-0479">Metal-binding</keyword>
<dbReference type="GO" id="GO:0005634">
    <property type="term" value="C:nucleus"/>
    <property type="evidence" value="ECO:0007669"/>
    <property type="project" value="UniProtKB-SubCell"/>
</dbReference>
<dbReference type="EMBL" id="OU895879">
    <property type="protein sequence ID" value="CAG9808230.1"/>
    <property type="molecule type" value="Genomic_DNA"/>
</dbReference>
<dbReference type="PROSITE" id="PS51915">
    <property type="entry name" value="ZAD"/>
    <property type="match status" value="1"/>
</dbReference>
<feature type="domain" description="C2H2-type" evidence="11">
    <location>
        <begin position="582"/>
        <end position="610"/>
    </location>
</feature>
<dbReference type="Pfam" id="PF05485">
    <property type="entry name" value="THAP"/>
    <property type="match status" value="1"/>
</dbReference>
<evidence type="ECO:0000256" key="9">
    <source>
        <dbReference type="PROSITE-ProRule" id="PRU00309"/>
    </source>
</evidence>
<dbReference type="SMART" id="SM00868">
    <property type="entry name" value="zf-AD"/>
    <property type="match status" value="1"/>
</dbReference>
<dbReference type="SMART" id="SM00355">
    <property type="entry name" value="ZnF_C2H2"/>
    <property type="match status" value="7"/>
</dbReference>
<feature type="domain" description="C2H2-type" evidence="11">
    <location>
        <begin position="493"/>
        <end position="516"/>
    </location>
</feature>
<evidence type="ECO:0000256" key="8">
    <source>
        <dbReference type="PROSITE-ProRule" id="PRU00042"/>
    </source>
</evidence>
<evidence type="ECO:0000313" key="15">
    <source>
        <dbReference type="Proteomes" id="UP001153620"/>
    </source>
</evidence>
<name>A0A9N9S2Y0_9DIPT</name>
<feature type="domain" description="C2H2-type" evidence="11">
    <location>
        <begin position="611"/>
        <end position="637"/>
    </location>
</feature>
<dbReference type="AlphaFoldDB" id="A0A9N9S2Y0"/>
<feature type="domain" description="ZAD" evidence="13">
    <location>
        <begin position="134"/>
        <end position="211"/>
    </location>
</feature>
<dbReference type="SUPFAM" id="SSF57716">
    <property type="entry name" value="Glucocorticoid receptor-like (DNA-binding domain)"/>
    <property type="match status" value="2"/>
</dbReference>
<reference evidence="14" key="1">
    <citation type="submission" date="2022-01" db="EMBL/GenBank/DDBJ databases">
        <authorList>
            <person name="King R."/>
        </authorList>
    </citation>
    <scope>NUCLEOTIDE SEQUENCE</scope>
</reference>
<evidence type="ECO:0000256" key="2">
    <source>
        <dbReference type="ARBA" id="ARBA00022723"/>
    </source>
</evidence>
<feature type="binding site" evidence="10">
    <location>
        <position position="139"/>
    </location>
    <ligand>
        <name>Zn(2+)</name>
        <dbReference type="ChEBI" id="CHEBI:29105"/>
    </ligand>
</feature>
<evidence type="ECO:0000259" key="13">
    <source>
        <dbReference type="PROSITE" id="PS51915"/>
    </source>
</evidence>
<feature type="binding site" evidence="10">
    <location>
        <position position="136"/>
    </location>
    <ligand>
        <name>Zn(2+)</name>
        <dbReference type="ChEBI" id="CHEBI:29105"/>
    </ligand>
</feature>
<protein>
    <submittedName>
        <fullName evidence="14">Uncharacterized protein</fullName>
    </submittedName>
</protein>
<evidence type="ECO:0000256" key="3">
    <source>
        <dbReference type="ARBA" id="ARBA00022737"/>
    </source>
</evidence>
<dbReference type="Pfam" id="PF00096">
    <property type="entry name" value="zf-C2H2"/>
    <property type="match status" value="3"/>
</dbReference>
<dbReference type="InterPro" id="IPR050888">
    <property type="entry name" value="ZnF_C2H2-type_TF"/>
</dbReference>
<comment type="subcellular location">
    <subcellularLocation>
        <location evidence="1">Nucleus</location>
    </subcellularLocation>
</comment>
<dbReference type="PROSITE" id="PS50157">
    <property type="entry name" value="ZINC_FINGER_C2H2_2"/>
    <property type="match status" value="5"/>
</dbReference>
<dbReference type="PROSITE" id="PS50950">
    <property type="entry name" value="ZF_THAP"/>
    <property type="match status" value="1"/>
</dbReference>
<feature type="domain" description="C2H2-type" evidence="11">
    <location>
        <begin position="553"/>
        <end position="580"/>
    </location>
</feature>
<dbReference type="Gene3D" id="3.40.1800.20">
    <property type="match status" value="1"/>
</dbReference>